<dbReference type="AlphaFoldDB" id="A0A8K0VBV1"/>
<accession>A0A8K0VBV1</accession>
<dbReference type="RefSeq" id="WP_202690294.1">
    <property type="nucleotide sequence ID" value="NZ_JAESVN010000017.1"/>
</dbReference>
<comment type="caution">
    <text evidence="1">The sequence shown here is derived from an EMBL/GenBank/DDBJ whole genome shotgun (WGS) entry which is preliminary data.</text>
</comment>
<proteinExistence type="predicted"/>
<gene>
    <name evidence="1" type="ORF">JL811_19040</name>
</gene>
<dbReference type="EMBL" id="JAESVN010000017">
    <property type="protein sequence ID" value="MBL4919314.1"/>
    <property type="molecule type" value="Genomic_DNA"/>
</dbReference>
<sequence>MKAENLKDNPVADRLVGIPQIAPVVGVCNCTLRKMAKAGTNGIPVRWVGTRWWASRRELTAWLEAQVTGPGA</sequence>
<evidence type="ECO:0000313" key="2">
    <source>
        <dbReference type="Proteomes" id="UP000648908"/>
    </source>
</evidence>
<dbReference type="Proteomes" id="UP000648908">
    <property type="component" value="Unassembled WGS sequence"/>
</dbReference>
<keyword evidence="2" id="KW-1185">Reference proteome</keyword>
<reference evidence="1" key="1">
    <citation type="submission" date="2021-01" db="EMBL/GenBank/DDBJ databases">
        <title>Tabrizicola alba sp. nov. a motile alkaliphilic bacterium isolated from a soda lake.</title>
        <authorList>
            <person name="Szuroczki S."/>
            <person name="Abbaszade G."/>
            <person name="Schumann P."/>
            <person name="Toth E."/>
        </authorList>
    </citation>
    <scope>NUCLEOTIDE SEQUENCE</scope>
    <source>
        <strain evidence="1">DMG-N-6</strain>
    </source>
</reference>
<evidence type="ECO:0008006" key="3">
    <source>
        <dbReference type="Google" id="ProtNLM"/>
    </source>
</evidence>
<protein>
    <recommendedName>
        <fullName evidence="3">Helix-turn-helix domain-containing protein</fullName>
    </recommendedName>
</protein>
<name>A0A8K0VBV1_9RHOB</name>
<organism evidence="1 2">
    <name type="scientific">Szabonella alba</name>
    <dbReference type="NCBI Taxonomy" id="2804194"/>
    <lineage>
        <taxon>Bacteria</taxon>
        <taxon>Pseudomonadati</taxon>
        <taxon>Pseudomonadota</taxon>
        <taxon>Alphaproteobacteria</taxon>
        <taxon>Rhodobacterales</taxon>
        <taxon>Paracoccaceae</taxon>
        <taxon>Szabonella</taxon>
    </lineage>
</organism>
<evidence type="ECO:0000313" key="1">
    <source>
        <dbReference type="EMBL" id="MBL4919314.1"/>
    </source>
</evidence>